<comment type="subunit">
    <text evidence="8">The complex is composed of two ATP-binding proteins (LolD) and two transmembrane proteins (LolC and LolE).</text>
</comment>
<dbReference type="InterPro" id="IPR027417">
    <property type="entry name" value="P-loop_NTPase"/>
</dbReference>
<gene>
    <name evidence="8 10" type="primary">lolD</name>
    <name evidence="10" type="ORF">ACFSKX_17680</name>
</gene>
<dbReference type="CDD" id="cd03255">
    <property type="entry name" value="ABC_MJ0796_LolCDE_FtsE"/>
    <property type="match status" value="1"/>
</dbReference>
<accession>A0ABW5EI11</accession>
<evidence type="ECO:0000256" key="6">
    <source>
        <dbReference type="ARBA" id="ARBA00022967"/>
    </source>
</evidence>
<keyword evidence="7 8" id="KW-0472">Membrane</keyword>
<dbReference type="PROSITE" id="PS50893">
    <property type="entry name" value="ABC_TRANSPORTER_2"/>
    <property type="match status" value="1"/>
</dbReference>
<keyword evidence="4 8" id="KW-0547">Nucleotide-binding</keyword>
<evidence type="ECO:0000256" key="8">
    <source>
        <dbReference type="RuleBase" id="RU367068"/>
    </source>
</evidence>
<evidence type="ECO:0000256" key="3">
    <source>
        <dbReference type="ARBA" id="ARBA00022519"/>
    </source>
</evidence>
<dbReference type="RefSeq" id="WP_265723167.1">
    <property type="nucleotide sequence ID" value="NZ_JAPIVK010000039.1"/>
</dbReference>
<keyword evidence="5 8" id="KW-0067">ATP-binding</keyword>
<keyword evidence="3 8" id="KW-0997">Cell inner membrane</keyword>
<evidence type="ECO:0000256" key="5">
    <source>
        <dbReference type="ARBA" id="ARBA00022840"/>
    </source>
</evidence>
<comment type="function">
    <text evidence="8">Part of the ABC transporter complex LolCDE involved in the translocation of mature outer membrane-directed lipoproteins, from the inner membrane to the periplasmic chaperone, LolA. Responsible for the formation of the LolA-lipoprotein complex in an ATP-dependent manner.</text>
</comment>
<dbReference type="InterPro" id="IPR003593">
    <property type="entry name" value="AAA+_ATPase"/>
</dbReference>
<dbReference type="PANTHER" id="PTHR24220:SF689">
    <property type="entry name" value="LIPOPROTEIN-RELEASING SYSTEM ATP-BINDING PROTEIN LOLD"/>
    <property type="match status" value="1"/>
</dbReference>
<comment type="similarity">
    <text evidence="8">Belongs to the ABC transporter superfamily. Lipoprotein translocase (TC 3.A.1.125) family.</text>
</comment>
<dbReference type="InterPro" id="IPR015854">
    <property type="entry name" value="ABC_transpr_LolD-like"/>
</dbReference>
<evidence type="ECO:0000256" key="7">
    <source>
        <dbReference type="ARBA" id="ARBA00023136"/>
    </source>
</evidence>
<sequence>MNSQVEIETEQAAPAEAGSAEVVLACRELRKRYRQGNRELEVLSGVELAVRKGEKLSIVGASGSGKSTLLNLLGGLDTPSSGEVHVAGRNLAELDANQRGWLRNSSLGFVYQFHHLLNEFSALENVAMPLLIGKRSVPDARSEATEMLKAVGLGERLSHKPAQLSGGERQRVAIARALVTHPACVLMDEPTGNLDRATGREIHKLMDRLNRDLGISFVIVTHDPDLAAALDRSLHLIDGKLESDWHEGDRV</sequence>
<dbReference type="InterPro" id="IPR011924">
    <property type="entry name" value="LolD_lipo_ATP-bd"/>
</dbReference>
<dbReference type="NCBIfam" id="TIGR02211">
    <property type="entry name" value="LolD_lipo_ex"/>
    <property type="match status" value="1"/>
</dbReference>
<dbReference type="InterPro" id="IPR003439">
    <property type="entry name" value="ABC_transporter-like_ATP-bd"/>
</dbReference>
<dbReference type="Gene3D" id="3.40.50.300">
    <property type="entry name" value="P-loop containing nucleotide triphosphate hydrolases"/>
    <property type="match status" value="1"/>
</dbReference>
<evidence type="ECO:0000313" key="10">
    <source>
        <dbReference type="EMBL" id="MFD2312255.1"/>
    </source>
</evidence>
<keyword evidence="10" id="KW-0449">Lipoprotein</keyword>
<dbReference type="PROSITE" id="PS00211">
    <property type="entry name" value="ABC_TRANSPORTER_1"/>
    <property type="match status" value="1"/>
</dbReference>
<keyword evidence="6 8" id="KW-1278">Translocase</keyword>
<keyword evidence="11" id="KW-1185">Reference proteome</keyword>
<evidence type="ECO:0000259" key="9">
    <source>
        <dbReference type="PROSITE" id="PS50893"/>
    </source>
</evidence>
<dbReference type="Pfam" id="PF00005">
    <property type="entry name" value="ABC_tran"/>
    <property type="match status" value="1"/>
</dbReference>
<protein>
    <recommendedName>
        <fullName evidence="8">Lipoprotein-releasing system ATP-binding protein LolD</fullName>
        <ecNumber evidence="8">7.6.2.-</ecNumber>
    </recommendedName>
</protein>
<dbReference type="EC" id="7.6.2.-" evidence="8"/>
<evidence type="ECO:0000256" key="2">
    <source>
        <dbReference type="ARBA" id="ARBA00022475"/>
    </source>
</evidence>
<dbReference type="PANTHER" id="PTHR24220">
    <property type="entry name" value="IMPORT ATP-BINDING PROTEIN"/>
    <property type="match status" value="1"/>
</dbReference>
<dbReference type="Proteomes" id="UP001597425">
    <property type="component" value="Unassembled WGS sequence"/>
</dbReference>
<evidence type="ECO:0000256" key="4">
    <source>
        <dbReference type="ARBA" id="ARBA00022741"/>
    </source>
</evidence>
<comment type="subcellular location">
    <subcellularLocation>
        <location evidence="8">Cell inner membrane</location>
        <topology evidence="8">Peripheral membrane protein</topology>
    </subcellularLocation>
</comment>
<dbReference type="EMBL" id="JBHUJD010000033">
    <property type="protein sequence ID" value="MFD2312255.1"/>
    <property type="molecule type" value="Genomic_DNA"/>
</dbReference>
<dbReference type="GO" id="GO:0005524">
    <property type="term" value="F:ATP binding"/>
    <property type="evidence" value="ECO:0007669"/>
    <property type="project" value="UniProtKB-KW"/>
</dbReference>
<proteinExistence type="inferred from homology"/>
<dbReference type="SMART" id="SM00382">
    <property type="entry name" value="AAA"/>
    <property type="match status" value="1"/>
</dbReference>
<reference evidence="11" key="1">
    <citation type="journal article" date="2019" name="Int. J. Syst. Evol. Microbiol.">
        <title>The Global Catalogue of Microorganisms (GCM) 10K type strain sequencing project: providing services to taxonomists for standard genome sequencing and annotation.</title>
        <authorList>
            <consortium name="The Broad Institute Genomics Platform"/>
            <consortium name="The Broad Institute Genome Sequencing Center for Infectious Disease"/>
            <person name="Wu L."/>
            <person name="Ma J."/>
        </authorList>
    </citation>
    <scope>NUCLEOTIDE SEQUENCE [LARGE SCALE GENOMIC DNA]</scope>
    <source>
        <strain evidence="11">KCTC 12848</strain>
    </source>
</reference>
<keyword evidence="1 8" id="KW-0813">Transport</keyword>
<dbReference type="InterPro" id="IPR017911">
    <property type="entry name" value="MacB-like_ATP-bd"/>
</dbReference>
<evidence type="ECO:0000256" key="1">
    <source>
        <dbReference type="ARBA" id="ARBA00022448"/>
    </source>
</evidence>
<feature type="domain" description="ABC transporter" evidence="9">
    <location>
        <begin position="24"/>
        <end position="250"/>
    </location>
</feature>
<keyword evidence="2 8" id="KW-1003">Cell membrane</keyword>
<name>A0ABW5EI11_9GAMM</name>
<organism evidence="10 11">
    <name type="scientific">Microbulbifer halophilus</name>
    <dbReference type="NCBI Taxonomy" id="453963"/>
    <lineage>
        <taxon>Bacteria</taxon>
        <taxon>Pseudomonadati</taxon>
        <taxon>Pseudomonadota</taxon>
        <taxon>Gammaproteobacteria</taxon>
        <taxon>Cellvibrionales</taxon>
        <taxon>Microbulbiferaceae</taxon>
        <taxon>Microbulbifer</taxon>
    </lineage>
</organism>
<dbReference type="InterPro" id="IPR017871">
    <property type="entry name" value="ABC_transporter-like_CS"/>
</dbReference>
<evidence type="ECO:0000313" key="11">
    <source>
        <dbReference type="Proteomes" id="UP001597425"/>
    </source>
</evidence>
<comment type="caution">
    <text evidence="10">The sequence shown here is derived from an EMBL/GenBank/DDBJ whole genome shotgun (WGS) entry which is preliminary data.</text>
</comment>
<dbReference type="SUPFAM" id="SSF52540">
    <property type="entry name" value="P-loop containing nucleoside triphosphate hydrolases"/>
    <property type="match status" value="1"/>
</dbReference>